<dbReference type="Proteomes" id="UP000380217">
    <property type="component" value="Unassembled WGS sequence"/>
</dbReference>
<evidence type="ECO:0008006" key="3">
    <source>
        <dbReference type="Google" id="ProtNLM"/>
    </source>
</evidence>
<evidence type="ECO:0000313" key="1">
    <source>
        <dbReference type="EMBL" id="VUW95145.1"/>
    </source>
</evidence>
<organism evidence="1 2">
    <name type="scientific">Streptococcus vestibularis</name>
    <dbReference type="NCBI Taxonomy" id="1343"/>
    <lineage>
        <taxon>Bacteria</taxon>
        <taxon>Bacillati</taxon>
        <taxon>Bacillota</taxon>
        <taxon>Bacilli</taxon>
        <taxon>Lactobacillales</taxon>
        <taxon>Streptococcaceae</taxon>
        <taxon>Streptococcus</taxon>
    </lineage>
</organism>
<dbReference type="EMBL" id="CABHNJ010000011">
    <property type="protein sequence ID" value="VUW95145.1"/>
    <property type="molecule type" value="Genomic_DNA"/>
</dbReference>
<sequence length="31" mass="3446">MTNPEGSIIILVYNARDSIDKCIDSITSQTF</sequence>
<dbReference type="SUPFAM" id="SSF53448">
    <property type="entry name" value="Nucleotide-diphospho-sugar transferases"/>
    <property type="match status" value="1"/>
</dbReference>
<evidence type="ECO:0000313" key="2">
    <source>
        <dbReference type="Proteomes" id="UP000380217"/>
    </source>
</evidence>
<name>A0A564SIZ4_STRVE</name>
<gene>
    <name evidence="1" type="ORF">SSSS39_00764</name>
</gene>
<protein>
    <recommendedName>
        <fullName evidence="3">Glycosyltransferase</fullName>
    </recommendedName>
</protein>
<accession>A0A564SIZ4</accession>
<dbReference type="AlphaFoldDB" id="A0A564SIZ4"/>
<reference evidence="1 2" key="1">
    <citation type="submission" date="2019-07" db="EMBL/GenBank/DDBJ databases">
        <authorList>
            <person name="Hibberd C M."/>
            <person name="Gehrig L. J."/>
            <person name="Chang H.-W."/>
            <person name="Venkatesh S."/>
        </authorList>
    </citation>
    <scope>NUCLEOTIDE SEQUENCE [LARGE SCALE GENOMIC DNA]</scope>
    <source>
        <strain evidence="1">Streptococcus_salivarius_SS_Bg39</strain>
    </source>
</reference>
<dbReference type="Gene3D" id="3.90.550.10">
    <property type="entry name" value="Spore Coat Polysaccharide Biosynthesis Protein SpsA, Chain A"/>
    <property type="match status" value="1"/>
</dbReference>
<dbReference type="InterPro" id="IPR029044">
    <property type="entry name" value="Nucleotide-diphossugar_trans"/>
</dbReference>
<proteinExistence type="predicted"/>